<feature type="domain" description="Cupin type-2" evidence="2">
    <location>
        <begin position="40"/>
        <end position="112"/>
    </location>
</feature>
<dbReference type="Pfam" id="PF07883">
    <property type="entry name" value="Cupin_2"/>
    <property type="match status" value="1"/>
</dbReference>
<protein>
    <submittedName>
        <fullName evidence="3">Cupin 2 conserved barrel domain protein</fullName>
    </submittedName>
</protein>
<dbReference type="InterPro" id="IPR011051">
    <property type="entry name" value="RmlC_Cupin_sf"/>
</dbReference>
<gene>
    <name evidence="3" type="ordered locus">Hlac_3525</name>
</gene>
<accession>B9LX41</accession>
<dbReference type="InterPro" id="IPR013096">
    <property type="entry name" value="Cupin_2"/>
</dbReference>
<name>B9LX41_HALLT</name>
<dbReference type="SUPFAM" id="SSF51182">
    <property type="entry name" value="RmlC-like cupins"/>
    <property type="match status" value="1"/>
</dbReference>
<evidence type="ECO:0000313" key="4">
    <source>
        <dbReference type="Proteomes" id="UP000000740"/>
    </source>
</evidence>
<evidence type="ECO:0000259" key="2">
    <source>
        <dbReference type="Pfam" id="PF07883"/>
    </source>
</evidence>
<dbReference type="EMBL" id="CP001367">
    <property type="protein sequence ID" value="ACM59032.1"/>
    <property type="molecule type" value="Genomic_DNA"/>
</dbReference>
<feature type="region of interest" description="Disordered" evidence="1">
    <location>
        <begin position="1"/>
        <end position="22"/>
    </location>
</feature>
<dbReference type="HOGENOM" id="CLU_1830536_0_0_2"/>
<organism evidence="3 4">
    <name type="scientific">Halorubrum lacusprofundi (strain ATCC 49239 / DSM 5036 / JCM 8891 / ACAM 34)</name>
    <dbReference type="NCBI Taxonomy" id="416348"/>
    <lineage>
        <taxon>Archaea</taxon>
        <taxon>Methanobacteriati</taxon>
        <taxon>Methanobacteriota</taxon>
        <taxon>Stenosarchaea group</taxon>
        <taxon>Halobacteria</taxon>
        <taxon>Halobacteriales</taxon>
        <taxon>Haloferacaceae</taxon>
        <taxon>Halorubrum</taxon>
    </lineage>
</organism>
<proteinExistence type="predicted"/>
<evidence type="ECO:0000256" key="1">
    <source>
        <dbReference type="SAM" id="MobiDB-lite"/>
    </source>
</evidence>
<dbReference type="Gene3D" id="2.60.120.10">
    <property type="entry name" value="Jelly Rolls"/>
    <property type="match status" value="1"/>
</dbReference>
<dbReference type="KEGG" id="hla:Hlac_3525"/>
<dbReference type="AlphaFoldDB" id="B9LX41"/>
<reference evidence="3 4" key="1">
    <citation type="journal article" date="2016" name="Stand. Genomic Sci.">
        <title>Complete genome sequence of the Antarctic Halorubrum lacusprofundi type strain ACAM 34.</title>
        <authorList>
            <person name="Anderson I.J."/>
            <person name="DasSarma P."/>
            <person name="Lucas S."/>
            <person name="Copeland A."/>
            <person name="Lapidus A."/>
            <person name="Del Rio T.G."/>
            <person name="Tice H."/>
            <person name="Dalin E."/>
            <person name="Bruce D.C."/>
            <person name="Goodwin L."/>
            <person name="Pitluck S."/>
            <person name="Sims D."/>
            <person name="Brettin T.S."/>
            <person name="Detter J.C."/>
            <person name="Han C.S."/>
            <person name="Larimer F."/>
            <person name="Hauser L."/>
            <person name="Land M."/>
            <person name="Ivanova N."/>
            <person name="Richardson P."/>
            <person name="Cavicchioli R."/>
            <person name="DasSarma S."/>
            <person name="Woese C.R."/>
            <person name="Kyrpides N.C."/>
        </authorList>
    </citation>
    <scope>NUCLEOTIDE SEQUENCE [LARGE SCALE GENOMIC DNA]</scope>
    <source>
        <strain evidence="4">ATCC 49239 / DSM 5036 / JCM 8891 / ACAM 34</strain>
    </source>
</reference>
<dbReference type="RefSeq" id="WP_012660232.1">
    <property type="nucleotide sequence ID" value="NC_012030.1"/>
</dbReference>
<sequence>MSDGWQRYQLDESETRDDKPGRRWELSPKLDIDAFNLNVAILEPGERLSQNHFHYHENQEELIHVTAGRCRVEVVDDRFVAEQGDTVQFDAGEPGTHLVHNPFDETCRLMAIGWPPEGRYPVEQVQTFEELLAERE</sequence>
<dbReference type="InterPro" id="IPR014710">
    <property type="entry name" value="RmlC-like_jellyroll"/>
</dbReference>
<geneLocation type="plasmid" evidence="3 4">
    <name>pHLAC01</name>
</geneLocation>
<keyword evidence="3" id="KW-0614">Plasmid</keyword>
<dbReference type="eggNOG" id="arCOG02998">
    <property type="taxonomic scope" value="Archaea"/>
</dbReference>
<dbReference type="GeneID" id="7402368"/>
<dbReference type="Proteomes" id="UP000000740">
    <property type="component" value="Plasmid pHLAC01"/>
</dbReference>
<evidence type="ECO:0000313" key="3">
    <source>
        <dbReference type="EMBL" id="ACM59032.1"/>
    </source>
</evidence>
<keyword evidence="4" id="KW-1185">Reference proteome</keyword>